<protein>
    <recommendedName>
        <fullName evidence="9">Glycosyltransferase RgtA/B/C/D-like domain-containing protein</fullName>
    </recommendedName>
</protein>
<keyword evidence="5 8" id="KW-0812">Transmembrane</keyword>
<gene>
    <name evidence="10" type="ORF">COS54_03575</name>
</gene>
<feature type="transmembrane region" description="Helical" evidence="8">
    <location>
        <begin position="175"/>
        <end position="205"/>
    </location>
</feature>
<dbReference type="EMBL" id="PEVC01000061">
    <property type="protein sequence ID" value="PIV00180.1"/>
    <property type="molecule type" value="Genomic_DNA"/>
</dbReference>
<feature type="domain" description="Glycosyltransferase RgtA/B/C/D-like" evidence="9">
    <location>
        <begin position="79"/>
        <end position="233"/>
    </location>
</feature>
<dbReference type="PANTHER" id="PTHR33908">
    <property type="entry name" value="MANNOSYLTRANSFERASE YKCB-RELATED"/>
    <property type="match status" value="1"/>
</dbReference>
<evidence type="ECO:0000313" key="11">
    <source>
        <dbReference type="Proteomes" id="UP000229631"/>
    </source>
</evidence>
<organism evidence="10 11">
    <name type="scientific">Candidatus Shapirobacteria bacterium CG03_land_8_20_14_0_80_39_12</name>
    <dbReference type="NCBI Taxonomy" id="1974879"/>
    <lineage>
        <taxon>Bacteria</taxon>
        <taxon>Candidatus Shapironibacteriota</taxon>
    </lineage>
</organism>
<feature type="transmembrane region" description="Helical" evidence="8">
    <location>
        <begin position="63"/>
        <end position="85"/>
    </location>
</feature>
<sequence>MKIFLANFFKEIYKHKLEYFLLFLILSFSAFFRLFRLGQLLGFWYDQGRDALIIWDLLHYRKFFLIGPVTGIEGIFLGPFYYYLLAPFYWLGKGSPVVAAGGLSWLTVGAIFLLYWIGKKMFGATVGLLAAFLYGFSYNLVIFSRWLANPNPLPFFTLLVLIFLYKFIESQNTKYIILSSFSVGLCLQLEAASAVFFLPSILVILIWQRKKISLKTLFWSFFAFLITLIPQIYFNFRHQGILVAAFKKFLVEEKSFKLSFSQIIHLRLLTYYEVFTSKLIPGLDKLKPLVLALFSAPFFLFRKKIFSKEGKFLLIWLFVPLLGYVFHQGNHGYIWDYYFTGITPAFFLLFSLGLYSLVKRGLPGKVVVCGFLIAFTVFNLRSINNYLKTGIGITLRAQTKAIDWIYDQAKGKPFNTDFYVPPQIFYSYSYLMKWYGNGKFGFEPETKQIKELYTLYEPDGEHPQFLNAWLKRQNSFSKVIEEYFWGDITVQKRERFKLNE</sequence>
<feature type="transmembrane region" description="Helical" evidence="8">
    <location>
        <begin position="217"/>
        <end position="236"/>
    </location>
</feature>
<dbReference type="GO" id="GO:0009103">
    <property type="term" value="P:lipopolysaccharide biosynthetic process"/>
    <property type="evidence" value="ECO:0007669"/>
    <property type="project" value="UniProtKB-ARBA"/>
</dbReference>
<feature type="transmembrane region" description="Helical" evidence="8">
    <location>
        <begin position="335"/>
        <end position="355"/>
    </location>
</feature>
<dbReference type="GO" id="GO:0005886">
    <property type="term" value="C:plasma membrane"/>
    <property type="evidence" value="ECO:0007669"/>
    <property type="project" value="UniProtKB-SubCell"/>
</dbReference>
<comment type="caution">
    <text evidence="10">The sequence shown here is derived from an EMBL/GenBank/DDBJ whole genome shotgun (WGS) entry which is preliminary data.</text>
</comment>
<feature type="transmembrane region" description="Helical" evidence="8">
    <location>
        <begin position="152"/>
        <end position="168"/>
    </location>
</feature>
<feature type="transmembrane region" description="Helical" evidence="8">
    <location>
        <begin position="362"/>
        <end position="380"/>
    </location>
</feature>
<dbReference type="Proteomes" id="UP000229631">
    <property type="component" value="Unassembled WGS sequence"/>
</dbReference>
<evidence type="ECO:0000256" key="6">
    <source>
        <dbReference type="ARBA" id="ARBA00022989"/>
    </source>
</evidence>
<accession>A0A2M7BAU3</accession>
<dbReference type="GO" id="GO:0016763">
    <property type="term" value="F:pentosyltransferase activity"/>
    <property type="evidence" value="ECO:0007669"/>
    <property type="project" value="TreeGrafter"/>
</dbReference>
<keyword evidence="7 8" id="KW-0472">Membrane</keyword>
<dbReference type="InterPro" id="IPR050297">
    <property type="entry name" value="LipidA_mod_glycosyltrf_83"/>
</dbReference>
<evidence type="ECO:0000256" key="2">
    <source>
        <dbReference type="ARBA" id="ARBA00022475"/>
    </source>
</evidence>
<evidence type="ECO:0000256" key="3">
    <source>
        <dbReference type="ARBA" id="ARBA00022676"/>
    </source>
</evidence>
<dbReference type="AlphaFoldDB" id="A0A2M7BAU3"/>
<reference evidence="11" key="1">
    <citation type="submission" date="2017-09" db="EMBL/GenBank/DDBJ databases">
        <title>Depth-based differentiation of microbial function through sediment-hosted aquifers and enrichment of novel symbionts in the deep terrestrial subsurface.</title>
        <authorList>
            <person name="Probst A.J."/>
            <person name="Ladd B."/>
            <person name="Jarett J.K."/>
            <person name="Geller-Mcgrath D.E."/>
            <person name="Sieber C.M.K."/>
            <person name="Emerson J.B."/>
            <person name="Anantharaman K."/>
            <person name="Thomas B.C."/>
            <person name="Malmstrom R."/>
            <person name="Stieglmeier M."/>
            <person name="Klingl A."/>
            <person name="Woyke T."/>
            <person name="Ryan C.M."/>
            <person name="Banfield J.F."/>
        </authorList>
    </citation>
    <scope>NUCLEOTIDE SEQUENCE [LARGE SCALE GENOMIC DNA]</scope>
</reference>
<feature type="transmembrane region" description="Helical" evidence="8">
    <location>
        <begin position="97"/>
        <end position="117"/>
    </location>
</feature>
<dbReference type="PANTHER" id="PTHR33908:SF11">
    <property type="entry name" value="MEMBRANE PROTEIN"/>
    <property type="match status" value="1"/>
</dbReference>
<dbReference type="Pfam" id="PF13231">
    <property type="entry name" value="PMT_2"/>
    <property type="match status" value="1"/>
</dbReference>
<keyword evidence="3" id="KW-0328">Glycosyltransferase</keyword>
<keyword evidence="4" id="KW-0808">Transferase</keyword>
<feature type="transmembrane region" description="Helical" evidence="8">
    <location>
        <begin position="20"/>
        <end position="43"/>
    </location>
</feature>
<name>A0A2M7BAU3_9BACT</name>
<evidence type="ECO:0000256" key="7">
    <source>
        <dbReference type="ARBA" id="ARBA00023136"/>
    </source>
</evidence>
<evidence type="ECO:0000256" key="8">
    <source>
        <dbReference type="SAM" id="Phobius"/>
    </source>
</evidence>
<dbReference type="InterPro" id="IPR038731">
    <property type="entry name" value="RgtA/B/C-like"/>
</dbReference>
<comment type="subcellular location">
    <subcellularLocation>
        <location evidence="1">Cell membrane</location>
        <topology evidence="1">Multi-pass membrane protein</topology>
    </subcellularLocation>
</comment>
<keyword evidence="6 8" id="KW-1133">Transmembrane helix</keyword>
<feature type="transmembrane region" description="Helical" evidence="8">
    <location>
        <begin position="313"/>
        <end position="329"/>
    </location>
</feature>
<evidence type="ECO:0000313" key="10">
    <source>
        <dbReference type="EMBL" id="PIV00180.1"/>
    </source>
</evidence>
<evidence type="ECO:0000259" key="9">
    <source>
        <dbReference type="Pfam" id="PF13231"/>
    </source>
</evidence>
<feature type="transmembrane region" description="Helical" evidence="8">
    <location>
        <begin position="124"/>
        <end position="146"/>
    </location>
</feature>
<proteinExistence type="predicted"/>
<evidence type="ECO:0000256" key="1">
    <source>
        <dbReference type="ARBA" id="ARBA00004651"/>
    </source>
</evidence>
<evidence type="ECO:0000256" key="5">
    <source>
        <dbReference type="ARBA" id="ARBA00022692"/>
    </source>
</evidence>
<keyword evidence="2" id="KW-1003">Cell membrane</keyword>
<evidence type="ECO:0000256" key="4">
    <source>
        <dbReference type="ARBA" id="ARBA00022679"/>
    </source>
</evidence>